<dbReference type="PANTHER" id="PTHR21661:SF35">
    <property type="entry name" value="EPOXIDE HYDROLASE"/>
    <property type="match status" value="1"/>
</dbReference>
<dbReference type="InterPro" id="IPR029058">
    <property type="entry name" value="AB_hydrolase_fold"/>
</dbReference>
<evidence type="ECO:0000313" key="6">
    <source>
        <dbReference type="EMBL" id="SKC80543.1"/>
    </source>
</evidence>
<proteinExistence type="inferred from homology"/>
<dbReference type="InterPro" id="IPR016292">
    <property type="entry name" value="Epoxide_hydrolase"/>
</dbReference>
<protein>
    <submittedName>
        <fullName evidence="6">Pimeloyl-ACP methyl ester carboxylesterase</fullName>
    </submittedName>
</protein>
<gene>
    <name evidence="6" type="ORF">SAMN04324258_4024</name>
</gene>
<dbReference type="STRING" id="526729.SAMN04324258_4024"/>
<dbReference type="PRINTS" id="PR00412">
    <property type="entry name" value="EPOXHYDRLASE"/>
</dbReference>
<keyword evidence="3" id="KW-0378">Hydrolase</keyword>
<dbReference type="RefSeq" id="WP_079576380.1">
    <property type="nucleotide sequence ID" value="NZ_FUZQ01000008.1"/>
</dbReference>
<feature type="active site" description="Nucleophile" evidence="4">
    <location>
        <position position="169"/>
    </location>
</feature>
<dbReference type="GO" id="GO:0097176">
    <property type="term" value="P:epoxide metabolic process"/>
    <property type="evidence" value="ECO:0007669"/>
    <property type="project" value="TreeGrafter"/>
</dbReference>
<feature type="active site" description="Proton acceptor" evidence="4">
    <location>
        <position position="348"/>
    </location>
</feature>
<sequence length="369" mass="40542">MLEQLTPARIDVPQADLDDLRERLARTRFTDEIDTEGAYGTPVGSVRELVRYWLEDFDWRALESRLNAIPQIETTIDGQRVHAFHARSGRPDAVGLVLTHGWPGTALEYLDLLEPLNAAGYDVVIPSIPGIGFSGRTTEPGWDDARVARAWVELMRRLGYERYGTVGNDAGAMISPEVGRLDPEHVVGVHVAQVFSFPSGAPGEMHDLTDEEQAALAHLGWFWENLGAFNTLQSQQPQTLAHALADSPSGLLGWHAQLMGDLATTDPEFVVANAAVYWLTGTQGSALRRYRENTLAQKRAQESGARPAPTTVPLALAQAKGDFASIRRFAERDHADIRAWTIYERGGHFAAHLEPAQTAADVTAFFDGL</sequence>
<name>A0A1T5LXE1_9MICO</name>
<dbReference type="OrthoDB" id="27092at2"/>
<evidence type="ECO:0000259" key="5">
    <source>
        <dbReference type="Pfam" id="PF06441"/>
    </source>
</evidence>
<feature type="domain" description="Epoxide hydrolase N-terminal" evidence="5">
    <location>
        <begin position="6"/>
        <end position="109"/>
    </location>
</feature>
<evidence type="ECO:0000256" key="3">
    <source>
        <dbReference type="ARBA" id="ARBA00022801"/>
    </source>
</evidence>
<accession>A0A1T5LXE1</accession>
<dbReference type="Pfam" id="PF06441">
    <property type="entry name" value="EHN"/>
    <property type="match status" value="1"/>
</dbReference>
<keyword evidence="2" id="KW-0058">Aromatic hydrocarbons catabolism</keyword>
<evidence type="ECO:0000313" key="7">
    <source>
        <dbReference type="Proteomes" id="UP000189777"/>
    </source>
</evidence>
<dbReference type="PANTHER" id="PTHR21661">
    <property type="entry name" value="EPOXIDE HYDROLASE 1-RELATED"/>
    <property type="match status" value="1"/>
</dbReference>
<dbReference type="InterPro" id="IPR010497">
    <property type="entry name" value="Epoxide_hydro_N"/>
</dbReference>
<keyword evidence="7" id="KW-1185">Reference proteome</keyword>
<dbReference type="Gene3D" id="3.40.50.1820">
    <property type="entry name" value="alpha/beta hydrolase"/>
    <property type="match status" value="1"/>
</dbReference>
<dbReference type="SUPFAM" id="SSF53474">
    <property type="entry name" value="alpha/beta-Hydrolases"/>
    <property type="match status" value="1"/>
</dbReference>
<dbReference type="Proteomes" id="UP000189777">
    <property type="component" value="Unassembled WGS sequence"/>
</dbReference>
<dbReference type="EMBL" id="FUZQ01000008">
    <property type="protein sequence ID" value="SKC80543.1"/>
    <property type="molecule type" value="Genomic_DNA"/>
</dbReference>
<dbReference type="PIRSF" id="PIRSF001112">
    <property type="entry name" value="Epoxide_hydrolase"/>
    <property type="match status" value="1"/>
</dbReference>
<feature type="active site" description="Proton donor" evidence="4">
    <location>
        <position position="290"/>
    </location>
</feature>
<dbReference type="AlphaFoldDB" id="A0A1T5LXE1"/>
<organism evidence="6 7">
    <name type="scientific">Krasilnikoviella flava</name>
    <dbReference type="NCBI Taxonomy" id="526729"/>
    <lineage>
        <taxon>Bacteria</taxon>
        <taxon>Bacillati</taxon>
        <taxon>Actinomycetota</taxon>
        <taxon>Actinomycetes</taxon>
        <taxon>Micrococcales</taxon>
        <taxon>Promicromonosporaceae</taxon>
        <taxon>Krasilnikoviella</taxon>
    </lineage>
</organism>
<evidence type="ECO:0000256" key="2">
    <source>
        <dbReference type="ARBA" id="ARBA00022797"/>
    </source>
</evidence>
<evidence type="ECO:0000256" key="1">
    <source>
        <dbReference type="ARBA" id="ARBA00010088"/>
    </source>
</evidence>
<dbReference type="InterPro" id="IPR000639">
    <property type="entry name" value="Epox_hydrolase-like"/>
</dbReference>
<dbReference type="GO" id="GO:0004301">
    <property type="term" value="F:epoxide hydrolase activity"/>
    <property type="evidence" value="ECO:0007669"/>
    <property type="project" value="TreeGrafter"/>
</dbReference>
<evidence type="ECO:0000256" key="4">
    <source>
        <dbReference type="PIRSR" id="PIRSR001112-1"/>
    </source>
</evidence>
<reference evidence="6 7" key="1">
    <citation type="submission" date="2017-02" db="EMBL/GenBank/DDBJ databases">
        <authorList>
            <person name="Peterson S.W."/>
        </authorList>
    </citation>
    <scope>NUCLEOTIDE SEQUENCE [LARGE SCALE GENOMIC DNA]</scope>
    <source>
        <strain evidence="6 7">DSM 21481</strain>
    </source>
</reference>
<comment type="similarity">
    <text evidence="1">Belongs to the peptidase S33 family.</text>
</comment>